<evidence type="ECO:0000256" key="4">
    <source>
        <dbReference type="ARBA" id="ARBA00030273"/>
    </source>
</evidence>
<accession>A0A9R0J7J8</accession>
<dbReference type="GeneID" id="110801626"/>
<protein>
    <recommendedName>
        <fullName evidence="2">peptide-methionine (S)-S-oxide reductase</fullName>
        <ecNumber evidence="2">1.8.4.11</ecNumber>
    </recommendedName>
    <alternativeName>
        <fullName evidence="5">Peptide-methionine (S)-S-oxide reductase</fullName>
    </alternativeName>
    <alternativeName>
        <fullName evidence="4">Protein-methionine-S-oxide reductase</fullName>
    </alternativeName>
</protein>
<dbReference type="Pfam" id="PF01625">
    <property type="entry name" value="PMSR"/>
    <property type="match status" value="1"/>
</dbReference>
<dbReference type="InterPro" id="IPR002569">
    <property type="entry name" value="Met_Sox_Rdtase_MsrA_dom"/>
</dbReference>
<dbReference type="KEGG" id="soe:110801626"/>
<reference evidence="7" key="1">
    <citation type="journal article" date="2021" name="Nat. Commun.">
        <title>Genomic analyses provide insights into spinach domestication and the genetic basis of agronomic traits.</title>
        <authorList>
            <person name="Cai X."/>
            <person name="Sun X."/>
            <person name="Xu C."/>
            <person name="Sun H."/>
            <person name="Wang X."/>
            <person name="Ge C."/>
            <person name="Zhang Z."/>
            <person name="Wang Q."/>
            <person name="Fei Z."/>
            <person name="Jiao C."/>
            <person name="Wang Q."/>
        </authorList>
    </citation>
    <scope>NUCLEOTIDE SEQUENCE [LARGE SCALE GENOMIC DNA]</scope>
    <source>
        <strain evidence="7">cv. Varoflay</strain>
    </source>
</reference>
<dbReference type="EC" id="1.8.4.11" evidence="2"/>
<dbReference type="NCBIfam" id="TIGR00401">
    <property type="entry name" value="msrA"/>
    <property type="match status" value="1"/>
</dbReference>
<dbReference type="AlphaFoldDB" id="A0A9R0J7J8"/>
<reference evidence="8" key="2">
    <citation type="submission" date="2025-08" db="UniProtKB">
        <authorList>
            <consortium name="RefSeq"/>
        </authorList>
    </citation>
    <scope>IDENTIFICATION</scope>
    <source>
        <tissue evidence="8">Leaf</tissue>
    </source>
</reference>
<keyword evidence="3" id="KW-0560">Oxidoreductase</keyword>
<dbReference type="PANTHER" id="PTHR42799">
    <property type="entry name" value="MITOCHONDRIAL PEPTIDE METHIONINE SULFOXIDE REDUCTASE"/>
    <property type="match status" value="1"/>
</dbReference>
<dbReference type="SUPFAM" id="SSF55068">
    <property type="entry name" value="Peptide methionine sulfoxide reductase"/>
    <property type="match status" value="1"/>
</dbReference>
<dbReference type="GO" id="GO:0005737">
    <property type="term" value="C:cytoplasm"/>
    <property type="evidence" value="ECO:0000318"/>
    <property type="project" value="GO_Central"/>
</dbReference>
<sequence length="244" mass="27570">MYEILPQINDFSEIPKTLLQQSQQVPPQFLKAAIFAGGSFMLLEAAFGSINGVIKTSTGYFGGSLRKPSYKEVCAGGTGHTEAVKVEYDSKIISFSSLCDLFWGIHDPTNKDYLNFGLSTHERSVNFYSTEEERKEAQKSKIRKQMGINKRIVTKILSMENSELFLAENQYQKYYLQKHHKLCGSLGLRSTLQFVDSNIACKLNGILGMTLSKEQRVDRLTTFLENQEFLDPAKLDLEAIIDDL</sequence>
<proteinExistence type="inferred from homology"/>
<evidence type="ECO:0000256" key="5">
    <source>
        <dbReference type="ARBA" id="ARBA00030643"/>
    </source>
</evidence>
<evidence type="ECO:0000259" key="6">
    <source>
        <dbReference type="Pfam" id="PF01625"/>
    </source>
</evidence>
<evidence type="ECO:0000313" key="7">
    <source>
        <dbReference type="Proteomes" id="UP000813463"/>
    </source>
</evidence>
<feature type="domain" description="Peptide methionine sulphoxide reductase MsrA" evidence="6">
    <location>
        <begin position="33"/>
        <end position="183"/>
    </location>
</feature>
<name>A0A9R0J7J8_SPIOL</name>
<dbReference type="InterPro" id="IPR050162">
    <property type="entry name" value="MsrA_MetSO_reductase"/>
</dbReference>
<evidence type="ECO:0000313" key="8">
    <source>
        <dbReference type="RefSeq" id="XP_021862687.2"/>
    </source>
</evidence>
<organism evidence="7 8">
    <name type="scientific">Spinacia oleracea</name>
    <name type="common">Spinach</name>
    <dbReference type="NCBI Taxonomy" id="3562"/>
    <lineage>
        <taxon>Eukaryota</taxon>
        <taxon>Viridiplantae</taxon>
        <taxon>Streptophyta</taxon>
        <taxon>Embryophyta</taxon>
        <taxon>Tracheophyta</taxon>
        <taxon>Spermatophyta</taxon>
        <taxon>Magnoliopsida</taxon>
        <taxon>eudicotyledons</taxon>
        <taxon>Gunneridae</taxon>
        <taxon>Pentapetalae</taxon>
        <taxon>Caryophyllales</taxon>
        <taxon>Chenopodiaceae</taxon>
        <taxon>Chenopodioideae</taxon>
        <taxon>Anserineae</taxon>
        <taxon>Spinacia</taxon>
    </lineage>
</organism>
<evidence type="ECO:0000256" key="2">
    <source>
        <dbReference type="ARBA" id="ARBA00012502"/>
    </source>
</evidence>
<dbReference type="Gene3D" id="3.30.1060.10">
    <property type="entry name" value="Peptide methionine sulphoxide reductase MsrA"/>
    <property type="match status" value="1"/>
</dbReference>
<dbReference type="GO" id="GO:0034599">
    <property type="term" value="P:cellular response to oxidative stress"/>
    <property type="evidence" value="ECO:0000318"/>
    <property type="project" value="GO_Central"/>
</dbReference>
<dbReference type="GO" id="GO:0008113">
    <property type="term" value="F:peptide-methionine (S)-S-oxide reductase activity"/>
    <property type="evidence" value="ECO:0000318"/>
    <property type="project" value="GO_Central"/>
</dbReference>
<dbReference type="PANTHER" id="PTHR42799:SF26">
    <property type="entry name" value="PEPTIDE-METHIONINE (S)-S-OXIDE REDUCTASE"/>
    <property type="match status" value="1"/>
</dbReference>
<dbReference type="InterPro" id="IPR036509">
    <property type="entry name" value="Met_Sox_Rdtase_MsrA_sf"/>
</dbReference>
<dbReference type="HAMAP" id="MF_01401">
    <property type="entry name" value="MsrA"/>
    <property type="match status" value="1"/>
</dbReference>
<dbReference type="RefSeq" id="XP_021862687.2">
    <property type="nucleotide sequence ID" value="XM_022006995.2"/>
</dbReference>
<dbReference type="Proteomes" id="UP000813463">
    <property type="component" value="Chromosome 1"/>
</dbReference>
<gene>
    <name evidence="8" type="primary">LOC110801626</name>
</gene>
<evidence type="ECO:0000256" key="1">
    <source>
        <dbReference type="ARBA" id="ARBA00005591"/>
    </source>
</evidence>
<evidence type="ECO:0000256" key="3">
    <source>
        <dbReference type="ARBA" id="ARBA00023002"/>
    </source>
</evidence>
<keyword evidence="7" id="KW-1185">Reference proteome</keyword>
<comment type="similarity">
    <text evidence="1">Belongs to the MsrA Met sulfoxide reductase family.</text>
</comment>